<comment type="caution">
    <text evidence="1">The sequence shown here is derived from an EMBL/GenBank/DDBJ whole genome shotgun (WGS) entry which is preliminary data.</text>
</comment>
<name>A0A4Y2PY06_ARAVE</name>
<evidence type="ECO:0000313" key="2">
    <source>
        <dbReference type="Proteomes" id="UP000499080"/>
    </source>
</evidence>
<dbReference type="EMBL" id="BGPR01012455">
    <property type="protein sequence ID" value="GBN56131.1"/>
    <property type="molecule type" value="Genomic_DNA"/>
</dbReference>
<protein>
    <submittedName>
        <fullName evidence="1">Uncharacterized protein</fullName>
    </submittedName>
</protein>
<proteinExistence type="predicted"/>
<accession>A0A4Y2PY06</accession>
<reference evidence="1 2" key="1">
    <citation type="journal article" date="2019" name="Sci. Rep.">
        <title>Orb-weaving spider Araneus ventricosus genome elucidates the spidroin gene catalogue.</title>
        <authorList>
            <person name="Kono N."/>
            <person name="Nakamura H."/>
            <person name="Ohtoshi R."/>
            <person name="Moran D.A.P."/>
            <person name="Shinohara A."/>
            <person name="Yoshida Y."/>
            <person name="Fujiwara M."/>
            <person name="Mori M."/>
            <person name="Tomita M."/>
            <person name="Arakawa K."/>
        </authorList>
    </citation>
    <scope>NUCLEOTIDE SEQUENCE [LARGE SCALE GENOMIC DNA]</scope>
</reference>
<keyword evidence="2" id="KW-1185">Reference proteome</keyword>
<dbReference type="Proteomes" id="UP000499080">
    <property type="component" value="Unassembled WGS sequence"/>
</dbReference>
<gene>
    <name evidence="1" type="ORF">AVEN_27158_1</name>
</gene>
<sequence>MEEHSIPSDMGVPLTEVKICICDLVSYLVFVLMGQTLAVGDANVTKNVDGTGGRLVCSVAHGHKVYYPSATKLSVTVWMGSIIPISGESRIHVGGGAEVIQFLHRRDECQTSWLM</sequence>
<evidence type="ECO:0000313" key="1">
    <source>
        <dbReference type="EMBL" id="GBN56131.1"/>
    </source>
</evidence>
<dbReference type="AlphaFoldDB" id="A0A4Y2PY06"/>
<organism evidence="1 2">
    <name type="scientific">Araneus ventricosus</name>
    <name type="common">Orbweaver spider</name>
    <name type="synonym">Epeira ventricosa</name>
    <dbReference type="NCBI Taxonomy" id="182803"/>
    <lineage>
        <taxon>Eukaryota</taxon>
        <taxon>Metazoa</taxon>
        <taxon>Ecdysozoa</taxon>
        <taxon>Arthropoda</taxon>
        <taxon>Chelicerata</taxon>
        <taxon>Arachnida</taxon>
        <taxon>Araneae</taxon>
        <taxon>Araneomorphae</taxon>
        <taxon>Entelegynae</taxon>
        <taxon>Araneoidea</taxon>
        <taxon>Araneidae</taxon>
        <taxon>Araneus</taxon>
    </lineage>
</organism>